<dbReference type="KEGG" id="mbah:HYN46_08115"/>
<reference evidence="2 3" key="1">
    <citation type="submission" date="2018-07" db="EMBL/GenBank/DDBJ databases">
        <title>Genome sequencing of Moraxellaceae gen. HYN0046.</title>
        <authorList>
            <person name="Kim M."/>
            <person name="Yi H."/>
        </authorList>
    </citation>
    <scope>NUCLEOTIDE SEQUENCE [LARGE SCALE GENOMIC DNA]</scope>
    <source>
        <strain evidence="2 3">HYN0046</strain>
    </source>
</reference>
<gene>
    <name evidence="2" type="ORF">HYN46_08115</name>
</gene>
<evidence type="ECO:0000313" key="2">
    <source>
        <dbReference type="EMBL" id="AXI02803.1"/>
    </source>
</evidence>
<organism evidence="2 3">
    <name type="scientific">Aquirhabdus parva</name>
    <dbReference type="NCBI Taxonomy" id="2283318"/>
    <lineage>
        <taxon>Bacteria</taxon>
        <taxon>Pseudomonadati</taxon>
        <taxon>Pseudomonadota</taxon>
        <taxon>Gammaproteobacteria</taxon>
        <taxon>Moraxellales</taxon>
        <taxon>Moraxellaceae</taxon>
        <taxon>Aquirhabdus</taxon>
    </lineage>
</organism>
<evidence type="ECO:0000313" key="3">
    <source>
        <dbReference type="Proteomes" id="UP000253940"/>
    </source>
</evidence>
<dbReference type="Proteomes" id="UP000253940">
    <property type="component" value="Chromosome"/>
</dbReference>
<name>A0A345P694_9GAMM</name>
<feature type="transmembrane region" description="Helical" evidence="1">
    <location>
        <begin position="6"/>
        <end position="28"/>
    </location>
</feature>
<keyword evidence="1" id="KW-0472">Membrane</keyword>
<keyword evidence="1" id="KW-0812">Transmembrane</keyword>
<proteinExistence type="predicted"/>
<accession>A0A345P694</accession>
<keyword evidence="3" id="KW-1185">Reference proteome</keyword>
<dbReference type="EMBL" id="CP031222">
    <property type="protein sequence ID" value="AXI02803.1"/>
    <property type="molecule type" value="Genomic_DNA"/>
</dbReference>
<protein>
    <submittedName>
        <fullName evidence="2">Uncharacterized protein</fullName>
    </submittedName>
</protein>
<dbReference type="AlphaFoldDB" id="A0A345P694"/>
<sequence length="72" mass="7897">MFTSIILINIPNTILISTTIALSITIMLTKIAIIEQLAYRLGLTTDLTCELSTQEKPANNAGFSCKLIKDLQ</sequence>
<keyword evidence="1" id="KW-1133">Transmembrane helix</keyword>
<evidence type="ECO:0000256" key="1">
    <source>
        <dbReference type="SAM" id="Phobius"/>
    </source>
</evidence>